<organism evidence="2 3">
    <name type="scientific">Caerostris darwini</name>
    <dbReference type="NCBI Taxonomy" id="1538125"/>
    <lineage>
        <taxon>Eukaryota</taxon>
        <taxon>Metazoa</taxon>
        <taxon>Ecdysozoa</taxon>
        <taxon>Arthropoda</taxon>
        <taxon>Chelicerata</taxon>
        <taxon>Arachnida</taxon>
        <taxon>Araneae</taxon>
        <taxon>Araneomorphae</taxon>
        <taxon>Entelegynae</taxon>
        <taxon>Araneoidea</taxon>
        <taxon>Araneidae</taxon>
        <taxon>Caerostris</taxon>
    </lineage>
</organism>
<name>A0AAV4PD24_9ARAC</name>
<dbReference type="Proteomes" id="UP001054837">
    <property type="component" value="Unassembled WGS sequence"/>
</dbReference>
<evidence type="ECO:0000313" key="2">
    <source>
        <dbReference type="EMBL" id="GIX93903.1"/>
    </source>
</evidence>
<feature type="region of interest" description="Disordered" evidence="1">
    <location>
        <begin position="140"/>
        <end position="188"/>
    </location>
</feature>
<protein>
    <submittedName>
        <fullName evidence="2">Uncharacterized protein</fullName>
    </submittedName>
</protein>
<comment type="caution">
    <text evidence="2">The sequence shown here is derived from an EMBL/GenBank/DDBJ whole genome shotgun (WGS) entry which is preliminary data.</text>
</comment>
<evidence type="ECO:0000313" key="3">
    <source>
        <dbReference type="Proteomes" id="UP001054837"/>
    </source>
</evidence>
<sequence>MTFTAVIVACESTLHPPRVDHELKEKWRNKNDDAREQTSLLPALQCTSSHWHEFRDSKVPFPKKKILLPFLSFSGHYPSSKRSCAIPSINFISRDVGVTPNVPGNEDNTNNSRAEIIRDGDRARPATELVSYKFDTQHPSNDFHSCHRGLRVNPPSTPRKPHELKENGDAREQTSLLTSNDEWCDPSL</sequence>
<dbReference type="AlphaFoldDB" id="A0AAV4PD24"/>
<feature type="compositionally biased region" description="Basic and acidic residues" evidence="1">
    <location>
        <begin position="160"/>
        <end position="172"/>
    </location>
</feature>
<accession>A0AAV4PD24</accession>
<dbReference type="EMBL" id="BPLQ01002550">
    <property type="protein sequence ID" value="GIX93903.1"/>
    <property type="molecule type" value="Genomic_DNA"/>
</dbReference>
<keyword evidence="3" id="KW-1185">Reference proteome</keyword>
<proteinExistence type="predicted"/>
<evidence type="ECO:0000256" key="1">
    <source>
        <dbReference type="SAM" id="MobiDB-lite"/>
    </source>
</evidence>
<reference evidence="2 3" key="1">
    <citation type="submission" date="2021-06" db="EMBL/GenBank/DDBJ databases">
        <title>Caerostris darwini draft genome.</title>
        <authorList>
            <person name="Kono N."/>
            <person name="Arakawa K."/>
        </authorList>
    </citation>
    <scope>NUCLEOTIDE SEQUENCE [LARGE SCALE GENOMIC DNA]</scope>
</reference>
<gene>
    <name evidence="2" type="ORF">CDAR_179281</name>
</gene>